<gene>
    <name evidence="1" type="ORF">HMPREF1563_2747</name>
</gene>
<protein>
    <submittedName>
        <fullName evidence="1">Uncharacterized protein</fullName>
    </submittedName>
</protein>
<reference evidence="1 2" key="1">
    <citation type="submission" date="2014-01" db="EMBL/GenBank/DDBJ databases">
        <authorList>
            <person name="Durkin A.S."/>
            <person name="McCorrison J."/>
            <person name="Torralba M."/>
            <person name="Gillis M."/>
            <person name="Haft D.H."/>
            <person name="Methe B."/>
            <person name="Sutton G."/>
            <person name="Nelson K.E."/>
        </authorList>
    </citation>
    <scope>NUCLEOTIDE SEQUENCE [LARGE SCALE GENOMIC DNA]</scope>
    <source>
        <strain evidence="1 2">205/92</strain>
    </source>
</reference>
<dbReference type="EMBL" id="JALD01000045">
    <property type="protein sequence ID" value="EUD10950.1"/>
    <property type="molecule type" value="Genomic_DNA"/>
</dbReference>
<dbReference type="Proteomes" id="UP000022311">
    <property type="component" value="Unassembled WGS sequence"/>
</dbReference>
<comment type="caution">
    <text evidence="1">The sequence shown here is derived from an EMBL/GenBank/DDBJ whole genome shotgun (WGS) entry which is preliminary data.</text>
</comment>
<organism evidence="1 2">
    <name type="scientific">Providencia alcalifaciens 205/92</name>
    <dbReference type="NCBI Taxonomy" id="1256988"/>
    <lineage>
        <taxon>Bacteria</taxon>
        <taxon>Pseudomonadati</taxon>
        <taxon>Pseudomonadota</taxon>
        <taxon>Gammaproteobacteria</taxon>
        <taxon>Enterobacterales</taxon>
        <taxon>Morganellaceae</taxon>
        <taxon>Providencia</taxon>
    </lineage>
</organism>
<dbReference type="AlphaFoldDB" id="A0AAV3M5C9"/>
<sequence length="39" mass="4601">MSLFNDGLSREGELEVIRYASSNRIFDDLILCFYDKIEK</sequence>
<evidence type="ECO:0000313" key="1">
    <source>
        <dbReference type="EMBL" id="EUD10950.1"/>
    </source>
</evidence>
<evidence type="ECO:0000313" key="2">
    <source>
        <dbReference type="Proteomes" id="UP000022311"/>
    </source>
</evidence>
<proteinExistence type="predicted"/>
<accession>A0AAV3M5C9</accession>
<name>A0AAV3M5C9_9GAMM</name>